<dbReference type="PANTHER" id="PTHR35010">
    <property type="entry name" value="BLL4672 PROTEIN-RELATED"/>
    <property type="match status" value="1"/>
</dbReference>
<accession>A0A5C6U1P9</accession>
<organism evidence="2 3">
    <name type="scientific">Piscinibacter aquaticus</name>
    <dbReference type="NCBI Taxonomy" id="392597"/>
    <lineage>
        <taxon>Bacteria</taxon>
        <taxon>Pseudomonadati</taxon>
        <taxon>Pseudomonadota</taxon>
        <taxon>Betaproteobacteria</taxon>
        <taxon>Burkholderiales</taxon>
        <taxon>Sphaerotilaceae</taxon>
        <taxon>Piscinibacter</taxon>
    </lineage>
</organism>
<comment type="caution">
    <text evidence="2">The sequence shown here is derived from an EMBL/GenBank/DDBJ whole genome shotgun (WGS) entry which is preliminary data.</text>
</comment>
<dbReference type="InterPro" id="IPR041413">
    <property type="entry name" value="MLTR_LBD"/>
</dbReference>
<gene>
    <name evidence="2" type="ORF">FSC37_07150</name>
</gene>
<dbReference type="Gene3D" id="3.30.450.180">
    <property type="match status" value="1"/>
</dbReference>
<dbReference type="PROSITE" id="PS50943">
    <property type="entry name" value="HTH_CROC1"/>
    <property type="match status" value="1"/>
</dbReference>
<proteinExistence type="predicted"/>
<dbReference type="GO" id="GO:0003677">
    <property type="term" value="F:DNA binding"/>
    <property type="evidence" value="ECO:0007669"/>
    <property type="project" value="InterPro"/>
</dbReference>
<dbReference type="EMBL" id="VOPW01000001">
    <property type="protein sequence ID" value="TXC65861.1"/>
    <property type="molecule type" value="Genomic_DNA"/>
</dbReference>
<dbReference type="CDD" id="cd00093">
    <property type="entry name" value="HTH_XRE"/>
    <property type="match status" value="1"/>
</dbReference>
<evidence type="ECO:0000313" key="3">
    <source>
        <dbReference type="Proteomes" id="UP000321832"/>
    </source>
</evidence>
<dbReference type="InterPro" id="IPR010982">
    <property type="entry name" value="Lambda_DNA-bd_dom_sf"/>
</dbReference>
<protein>
    <submittedName>
        <fullName evidence="2">Helix-turn-helix transcriptional regulator</fullName>
    </submittedName>
</protein>
<reference evidence="2 3" key="1">
    <citation type="submission" date="2019-08" db="EMBL/GenBank/DDBJ databases">
        <authorList>
            <person name="Khan S.A."/>
            <person name="Jeon C.O."/>
            <person name="Jeong S.E."/>
        </authorList>
    </citation>
    <scope>NUCLEOTIDE SEQUENCE [LARGE SCALE GENOMIC DNA]</scope>
    <source>
        <strain evidence="3">IMCC1728</strain>
    </source>
</reference>
<dbReference type="SMART" id="SM00530">
    <property type="entry name" value="HTH_XRE"/>
    <property type="match status" value="1"/>
</dbReference>
<dbReference type="Gene3D" id="1.10.260.40">
    <property type="entry name" value="lambda repressor-like DNA-binding domains"/>
    <property type="match status" value="1"/>
</dbReference>
<dbReference type="InterPro" id="IPR001387">
    <property type="entry name" value="Cro/C1-type_HTH"/>
</dbReference>
<evidence type="ECO:0000259" key="1">
    <source>
        <dbReference type="PROSITE" id="PS50943"/>
    </source>
</evidence>
<dbReference type="AlphaFoldDB" id="A0A5C6U1P9"/>
<dbReference type="Proteomes" id="UP000321832">
    <property type="component" value="Unassembled WGS sequence"/>
</dbReference>
<name>A0A5C6U1P9_9BURK</name>
<sequence>MTWEVIAALTRCAIVDAMSSTLPLARNVATPPVGTLLRDWRQRRRLSQLDLAGDANVSTRHLSCVETGRALPSREMVLRLADRLGVPLRERNRLLAAAGYAPMFSEHRLDDPALAVARQALEGVLKGHEPYPALLVDRHWNRVAANRMVPLMLEGLPAALLQPPLNVLRLSLHPQGLAPRIVNLAQWRHHLLERLKQQVDASGDATLAALAEELRGYPLPDGVEDRPMPSPAPAVAMPLQFRSSAGVLSLISTITVFGTPVDITLSELALETFFPADEATAQALRHLAAPLGPGEPQPQAVRPTSV</sequence>
<evidence type="ECO:0000313" key="2">
    <source>
        <dbReference type="EMBL" id="TXC65861.1"/>
    </source>
</evidence>
<dbReference type="SUPFAM" id="SSF47413">
    <property type="entry name" value="lambda repressor-like DNA-binding domains"/>
    <property type="match status" value="1"/>
</dbReference>
<dbReference type="Pfam" id="PF17765">
    <property type="entry name" value="MLTR_LBD"/>
    <property type="match status" value="1"/>
</dbReference>
<feature type="domain" description="HTH cro/C1-type" evidence="1">
    <location>
        <begin position="37"/>
        <end position="91"/>
    </location>
</feature>
<dbReference type="Pfam" id="PF13560">
    <property type="entry name" value="HTH_31"/>
    <property type="match status" value="1"/>
</dbReference>
<dbReference type="PANTHER" id="PTHR35010:SF4">
    <property type="entry name" value="BLL5781 PROTEIN"/>
    <property type="match status" value="1"/>
</dbReference>
<keyword evidence="3" id="KW-1185">Reference proteome</keyword>